<dbReference type="HOGENOM" id="CLU_1761751_0_0_1"/>
<evidence type="ECO:0008006" key="3">
    <source>
        <dbReference type="Google" id="ProtNLM"/>
    </source>
</evidence>
<evidence type="ECO:0000313" key="2">
    <source>
        <dbReference type="Proteomes" id="UP000026962"/>
    </source>
</evidence>
<proteinExistence type="predicted"/>
<sequence length="148" mass="16711">MEKDAMNKGFDDAAEKEDATAMYNAGLALLEKIRAVAESTFADRAAQSEKMVEKHTALCNLQVEVHMCAENAQIQYQQFQRELDTTKGLRDELVKLLEPTLKLLFPSRSEGKDLVQMAAELRRVSHWGFESPRASSTQTTREIKHPSL</sequence>
<reference evidence="1" key="1">
    <citation type="submission" date="2015-04" db="UniProtKB">
        <authorList>
            <consortium name="EnsemblPlants"/>
        </authorList>
    </citation>
    <scope>IDENTIFICATION</scope>
</reference>
<dbReference type="AlphaFoldDB" id="A0A0E0KZY9"/>
<accession>A0A0E0KZY9</accession>
<dbReference type="Proteomes" id="UP000026962">
    <property type="component" value="Chromosome 5"/>
</dbReference>
<evidence type="ECO:0000313" key="1">
    <source>
        <dbReference type="EnsemblPlants" id="OPUNC05G07260.1"/>
    </source>
</evidence>
<reference evidence="1" key="2">
    <citation type="submission" date="2018-05" db="EMBL/GenBank/DDBJ databases">
        <title>OpunRS2 (Oryza punctata Reference Sequence Version 2).</title>
        <authorList>
            <person name="Zhang J."/>
            <person name="Kudrna D."/>
            <person name="Lee S."/>
            <person name="Talag J."/>
            <person name="Welchert J."/>
            <person name="Wing R.A."/>
        </authorList>
    </citation>
    <scope>NUCLEOTIDE SEQUENCE [LARGE SCALE GENOMIC DNA]</scope>
</reference>
<dbReference type="Gramene" id="OPUNC05G07260.1">
    <property type="protein sequence ID" value="OPUNC05G07260.1"/>
    <property type="gene ID" value="OPUNC05G07260"/>
</dbReference>
<keyword evidence="2" id="KW-1185">Reference proteome</keyword>
<name>A0A0E0KZY9_ORYPU</name>
<dbReference type="eggNOG" id="ENOG502R5Z3">
    <property type="taxonomic scope" value="Eukaryota"/>
</dbReference>
<dbReference type="EnsemblPlants" id="OPUNC05G07260.1">
    <property type="protein sequence ID" value="OPUNC05G07260.1"/>
    <property type="gene ID" value="OPUNC05G07260"/>
</dbReference>
<organism evidence="1">
    <name type="scientific">Oryza punctata</name>
    <name type="common">Red rice</name>
    <dbReference type="NCBI Taxonomy" id="4537"/>
    <lineage>
        <taxon>Eukaryota</taxon>
        <taxon>Viridiplantae</taxon>
        <taxon>Streptophyta</taxon>
        <taxon>Embryophyta</taxon>
        <taxon>Tracheophyta</taxon>
        <taxon>Spermatophyta</taxon>
        <taxon>Magnoliopsida</taxon>
        <taxon>Liliopsida</taxon>
        <taxon>Poales</taxon>
        <taxon>Poaceae</taxon>
        <taxon>BOP clade</taxon>
        <taxon>Oryzoideae</taxon>
        <taxon>Oryzeae</taxon>
        <taxon>Oryzinae</taxon>
        <taxon>Oryza</taxon>
    </lineage>
</organism>
<protein>
    <recommendedName>
        <fullName evidence="3">DUF641 domain-containing protein</fullName>
    </recommendedName>
</protein>